<dbReference type="InterPro" id="IPR050870">
    <property type="entry name" value="FAST_kinase"/>
</dbReference>
<comment type="subcellular location">
    <subcellularLocation>
        <location evidence="1">Mitochondrion</location>
    </subcellularLocation>
</comment>
<dbReference type="GO" id="GO:0035770">
    <property type="term" value="C:ribonucleoprotein granule"/>
    <property type="evidence" value="ECO:0007669"/>
    <property type="project" value="TreeGrafter"/>
</dbReference>
<accession>A0A668A1Z7</accession>
<dbReference type="RefSeq" id="XP_029924371.1">
    <property type="nucleotide sequence ID" value="XM_030068511.1"/>
</dbReference>
<feature type="region of interest" description="Disordered" evidence="3">
    <location>
        <begin position="575"/>
        <end position="594"/>
    </location>
</feature>
<evidence type="ECO:0000259" key="4">
    <source>
        <dbReference type="SMART" id="SM00952"/>
    </source>
</evidence>
<dbReference type="GO" id="GO:0044528">
    <property type="term" value="P:regulation of mitochondrial mRNA stability"/>
    <property type="evidence" value="ECO:0007669"/>
    <property type="project" value="InterPro"/>
</dbReference>
<evidence type="ECO:0000313" key="6">
    <source>
        <dbReference type="Proteomes" id="UP000472263"/>
    </source>
</evidence>
<dbReference type="GO" id="GO:0003723">
    <property type="term" value="F:RNA binding"/>
    <property type="evidence" value="ECO:0007669"/>
    <property type="project" value="TreeGrafter"/>
</dbReference>
<dbReference type="AlphaFoldDB" id="A0A668A1Z7"/>
<dbReference type="CTD" id="22868"/>
<feature type="compositionally biased region" description="Low complexity" evidence="3">
    <location>
        <begin position="83"/>
        <end position="98"/>
    </location>
</feature>
<dbReference type="OrthoDB" id="9369505at2759"/>
<dbReference type="PANTHER" id="PTHR21228">
    <property type="entry name" value="FAST LEU-RICH DOMAIN-CONTAINING"/>
    <property type="match status" value="1"/>
</dbReference>
<evidence type="ECO:0000256" key="3">
    <source>
        <dbReference type="SAM" id="MobiDB-lite"/>
    </source>
</evidence>
<reference evidence="5" key="3">
    <citation type="submission" date="2025-09" db="UniProtKB">
        <authorList>
            <consortium name="Ensembl"/>
        </authorList>
    </citation>
    <scope>IDENTIFICATION</scope>
</reference>
<dbReference type="Pfam" id="PF06743">
    <property type="entry name" value="FAST_1"/>
    <property type="match status" value="1"/>
</dbReference>
<dbReference type="CDD" id="cd23739">
    <property type="entry name" value="TBRG4-like_N"/>
    <property type="match status" value="1"/>
</dbReference>
<dbReference type="SMART" id="SM00952">
    <property type="entry name" value="RAP"/>
    <property type="match status" value="1"/>
</dbReference>
<feature type="region of interest" description="Disordered" evidence="3">
    <location>
        <begin position="516"/>
        <end position="538"/>
    </location>
</feature>
<feature type="region of interest" description="Disordered" evidence="3">
    <location>
        <begin position="74"/>
        <end position="99"/>
    </location>
</feature>
<feature type="domain" description="RAP" evidence="4">
    <location>
        <begin position="599"/>
        <end position="655"/>
    </location>
</feature>
<evidence type="ECO:0000256" key="1">
    <source>
        <dbReference type="ARBA" id="ARBA00004173"/>
    </source>
</evidence>
<dbReference type="Proteomes" id="UP000472263">
    <property type="component" value="Chromosome 2"/>
</dbReference>
<dbReference type="GO" id="GO:0000963">
    <property type="term" value="P:mitochondrial RNA processing"/>
    <property type="evidence" value="ECO:0007669"/>
    <property type="project" value="TreeGrafter"/>
</dbReference>
<dbReference type="Ensembl" id="ENSMMDT00005048239.1">
    <property type="protein sequence ID" value="ENSMMDP00005047297.1"/>
    <property type="gene ID" value="ENSMMDG00005021577.1"/>
</dbReference>
<keyword evidence="6" id="KW-1185">Reference proteome</keyword>
<reference evidence="5" key="2">
    <citation type="submission" date="2025-08" db="UniProtKB">
        <authorList>
            <consortium name="Ensembl"/>
        </authorList>
    </citation>
    <scope>IDENTIFICATION</scope>
</reference>
<reference evidence="5" key="1">
    <citation type="submission" date="2019-06" db="EMBL/GenBank/DDBJ databases">
        <authorList>
            <consortium name="Wellcome Sanger Institute Data Sharing"/>
        </authorList>
    </citation>
    <scope>NUCLEOTIDE SEQUENCE [LARGE SCALE GENOMIC DNA]</scope>
</reference>
<dbReference type="GeneID" id="115371260"/>
<dbReference type="RefSeq" id="XP_029924366.1">
    <property type="nucleotide sequence ID" value="XM_030068506.1"/>
</dbReference>
<protein>
    <submittedName>
        <fullName evidence="5">FAST kinase domains 2</fullName>
    </submittedName>
</protein>
<dbReference type="InterPro" id="IPR013584">
    <property type="entry name" value="RAP"/>
</dbReference>
<name>A0A668A1Z7_9TELE</name>
<evidence type="ECO:0000313" key="5">
    <source>
        <dbReference type="Ensembl" id="ENSMMDP00005047297.1"/>
    </source>
</evidence>
<dbReference type="InParanoid" id="A0A668A1Z7"/>
<dbReference type="GeneTree" id="ENSGT01030000234607"/>
<feature type="compositionally biased region" description="Low complexity" evidence="3">
    <location>
        <begin position="519"/>
        <end position="538"/>
    </location>
</feature>
<organism evidence="5 6">
    <name type="scientific">Myripristis murdjan</name>
    <name type="common">pinecone soldierfish</name>
    <dbReference type="NCBI Taxonomy" id="586833"/>
    <lineage>
        <taxon>Eukaryota</taxon>
        <taxon>Metazoa</taxon>
        <taxon>Chordata</taxon>
        <taxon>Craniata</taxon>
        <taxon>Vertebrata</taxon>
        <taxon>Euteleostomi</taxon>
        <taxon>Actinopterygii</taxon>
        <taxon>Neopterygii</taxon>
        <taxon>Teleostei</taxon>
        <taxon>Neoteleostei</taxon>
        <taxon>Acanthomorphata</taxon>
        <taxon>Holocentriformes</taxon>
        <taxon>Holocentridae</taxon>
        <taxon>Myripristis</taxon>
    </lineage>
</organism>
<dbReference type="InterPro" id="IPR010622">
    <property type="entry name" value="FAST_Leu-rich"/>
</dbReference>
<keyword evidence="2" id="KW-0496">Mitochondrion</keyword>
<dbReference type="PANTHER" id="PTHR21228:SF1">
    <property type="entry name" value="FAST KINASE DOMAIN-CONTAINING PROTEIN 2, MITOCHONDRIAL"/>
    <property type="match status" value="1"/>
</dbReference>
<proteinExistence type="predicted"/>
<evidence type="ECO:0000256" key="2">
    <source>
        <dbReference type="ARBA" id="ARBA00023128"/>
    </source>
</evidence>
<dbReference type="GO" id="GO:0005759">
    <property type="term" value="C:mitochondrial matrix"/>
    <property type="evidence" value="ECO:0007669"/>
    <property type="project" value="TreeGrafter"/>
</dbReference>
<sequence length="670" mass="75575">MTAWVTEEVMRFALRFCSRRSLWQQRHRPIISVRDASSSDKWLPHIWSTRQSQTPLAGNVLSSVRYYSQGFSPNERLEEKSTRPSPSSSPSESQPTDSVLVKTRKANPFFAKLEECRSPMDVLDLTCQCEVTNRHISNCLSHMWTTTKKLSEEQRRYELQLVFEHPGFEKLLQKAMKAARHMQHEDLAYCLLAVIKLGVPQRSRVVQTFLRACQENLNEFDEKCLSILASCLEHMESSPNVDALKEGMRLVVENHLPRIKDVMPLQTMMRIVGKDAPLALKKKLEKKALSMTDQFSLPNSQYMITTMAAMGFHSRLLLDVCSEKITENINGIPFNRIFKVLKACRELHYRDLGLLTGISDYIATTLDIWRTKQVVLLLSAFKDLAFCPAALMEAFAERLIANPDALTLKDTLCVIKAYSSLNYDLREHRQQFLDSVSRVLDSYLSRMSPPEVLKVVYCLCVLVHFPPALLEHLLQSSTLEQLSTTTGHKFILGQERKFQTVDLCLRLDRPPLPRPLTVPPSVLGSPALGSPSSSPELSRALQGAVGDGADWLLQESVMVENAYFIDGVVSKPPVLTERESREESGVESPPAESSQRIAVICTPSSALCYGTSRPRGPLAVKIRHLRVLGYTPVLVTAQELESASEEDRAEMLRSRIFPEDRGSDSELKAQ</sequence>
<gene>
    <name evidence="5" type="primary">fastkd2</name>
</gene>
<dbReference type="RefSeq" id="XP_029924379.1">
    <property type="nucleotide sequence ID" value="XM_030068519.1"/>
</dbReference>